<keyword evidence="3 6" id="KW-0813">Transport</keyword>
<evidence type="ECO:0000256" key="3">
    <source>
        <dbReference type="ARBA" id="ARBA00022448"/>
    </source>
</evidence>
<accession>A0A6G1GG47</accession>
<dbReference type="GO" id="GO:0006623">
    <property type="term" value="P:protein targeting to vacuole"/>
    <property type="evidence" value="ECO:0007669"/>
    <property type="project" value="TreeGrafter"/>
</dbReference>
<keyword evidence="10" id="KW-1185">Reference proteome</keyword>
<dbReference type="Pfam" id="PF07200">
    <property type="entry name" value="Mod_r"/>
    <property type="match status" value="1"/>
</dbReference>
<dbReference type="RefSeq" id="XP_033538698.1">
    <property type="nucleotide sequence ID" value="XM_033675526.1"/>
</dbReference>
<dbReference type="GeneID" id="54416096"/>
<dbReference type="PANTHER" id="PTHR13678">
    <property type="entry name" value="VACUOLAR PROTEIN SORTING-ASSOCIATED PROTEIN 37"/>
    <property type="match status" value="1"/>
</dbReference>
<reference evidence="9 11" key="1">
    <citation type="submission" date="2020-01" db="EMBL/GenBank/DDBJ databases">
        <authorList>
            <consortium name="DOE Joint Genome Institute"/>
            <person name="Haridas S."/>
            <person name="Albert R."/>
            <person name="Binder M."/>
            <person name="Bloem J."/>
            <person name="Labutti K."/>
            <person name="Salamov A."/>
            <person name="Andreopoulos B."/>
            <person name="Baker S.E."/>
            <person name="Barry K."/>
            <person name="Bills G."/>
            <person name="Bluhm B.H."/>
            <person name="Cannon C."/>
            <person name="Castanera R."/>
            <person name="Culley D.E."/>
            <person name="Daum C."/>
            <person name="Ezra D."/>
            <person name="Gonzalez J.B."/>
            <person name="Henrissat B."/>
            <person name="Kuo A."/>
            <person name="Liang C."/>
            <person name="Lipzen A."/>
            <person name="Lutzoni F."/>
            <person name="Magnuson J."/>
            <person name="Mondo S."/>
            <person name="Nolan M."/>
            <person name="Ohm R."/>
            <person name="Pangilinan J."/>
            <person name="Park H.-J."/>
            <person name="Ramirez L."/>
            <person name="Alfaro M."/>
            <person name="Sun H."/>
            <person name="Tritt A."/>
            <person name="Yoshinaga Y."/>
            <person name="Zwiers L.-H."/>
            <person name="Turgeon B.G."/>
            <person name="Goodwin S.B."/>
            <person name="Spatafora J.W."/>
            <person name="Crous P.W."/>
            <person name="Grigoriev I.V."/>
        </authorList>
    </citation>
    <scope>NUCLEOTIDE SEQUENCE</scope>
    <source>
        <strain evidence="9 11">CBS 781.70</strain>
    </source>
</reference>
<dbReference type="InterPro" id="IPR009851">
    <property type="entry name" value="Mod_r"/>
</dbReference>
<evidence type="ECO:0000313" key="10">
    <source>
        <dbReference type="Proteomes" id="UP000504638"/>
    </source>
</evidence>
<dbReference type="GO" id="GO:0006612">
    <property type="term" value="P:protein targeting to membrane"/>
    <property type="evidence" value="ECO:0007669"/>
    <property type="project" value="TreeGrafter"/>
</dbReference>
<feature type="non-terminal residue" evidence="9">
    <location>
        <position position="183"/>
    </location>
</feature>
<gene>
    <name evidence="9 11" type="ORF">P152DRAFT_371732</name>
</gene>
<comment type="subcellular location">
    <subcellularLocation>
        <location evidence="1">Endosome</location>
    </subcellularLocation>
</comment>
<reference evidence="11" key="3">
    <citation type="submission" date="2025-04" db="UniProtKB">
        <authorList>
            <consortium name="RefSeq"/>
        </authorList>
    </citation>
    <scope>IDENTIFICATION</scope>
    <source>
        <strain evidence="11">CBS 781.70</strain>
    </source>
</reference>
<feature type="region of interest" description="Disordered" evidence="7">
    <location>
        <begin position="1"/>
        <end position="22"/>
    </location>
</feature>
<feature type="non-terminal residue" evidence="9">
    <location>
        <position position="1"/>
    </location>
</feature>
<dbReference type="Proteomes" id="UP000504638">
    <property type="component" value="Unplaced"/>
</dbReference>
<name>A0A6G1GG47_9PEZI</name>
<dbReference type="GO" id="GO:0000813">
    <property type="term" value="C:ESCRT I complex"/>
    <property type="evidence" value="ECO:0007669"/>
    <property type="project" value="TreeGrafter"/>
</dbReference>
<evidence type="ECO:0000313" key="9">
    <source>
        <dbReference type="EMBL" id="KAF1817067.1"/>
    </source>
</evidence>
<evidence type="ECO:0000256" key="6">
    <source>
        <dbReference type="PROSITE-ProRule" id="PRU00646"/>
    </source>
</evidence>
<dbReference type="GO" id="GO:0043162">
    <property type="term" value="P:ubiquitin-dependent protein catabolic process via the multivesicular body sorting pathway"/>
    <property type="evidence" value="ECO:0007669"/>
    <property type="project" value="UniProtKB-ARBA"/>
</dbReference>
<dbReference type="PROSITE" id="PS51314">
    <property type="entry name" value="VPS37_C"/>
    <property type="match status" value="1"/>
</dbReference>
<evidence type="ECO:0000259" key="8">
    <source>
        <dbReference type="PROSITE" id="PS51314"/>
    </source>
</evidence>
<evidence type="ECO:0000256" key="4">
    <source>
        <dbReference type="ARBA" id="ARBA00022753"/>
    </source>
</evidence>
<reference evidence="11" key="2">
    <citation type="submission" date="2020-04" db="EMBL/GenBank/DDBJ databases">
        <authorList>
            <consortium name="NCBI Genome Project"/>
        </authorList>
    </citation>
    <scope>NUCLEOTIDE SEQUENCE</scope>
    <source>
        <strain evidence="11">CBS 781.70</strain>
    </source>
</reference>
<evidence type="ECO:0000256" key="2">
    <source>
        <dbReference type="ARBA" id="ARBA00007617"/>
    </source>
</evidence>
<dbReference type="InterPro" id="IPR037202">
    <property type="entry name" value="ESCRT_assembly_dom"/>
</dbReference>
<comment type="similarity">
    <text evidence="2">Belongs to the VPS37 family.</text>
</comment>
<dbReference type="PANTHER" id="PTHR13678:SF2">
    <property type="entry name" value="VACUOLAR PROTEIN SORTING-ASSOCIATED PROTEIN 37A"/>
    <property type="match status" value="1"/>
</dbReference>
<dbReference type="SUPFAM" id="SSF140111">
    <property type="entry name" value="Endosomal sorting complex assembly domain"/>
    <property type="match status" value="1"/>
</dbReference>
<dbReference type="AlphaFoldDB" id="A0A6G1GG47"/>
<sequence length="183" mass="20535">SSHHQQPIDPPSPGWLPPNVRDKTTPDLHVLLSNPPLLSSLAHTHPSIPASTAPLTSLLSTNTTLAHRLLALETSLATHRAATQSRLLALRALEQQWRGKQSAQDAGLQEFAPSGLYRRLNQAVAEQEMVCRGVEESFLEGEGRAEEREVGEWMKRVREGRRVAFMRREGRERWDEGRVGGWR</sequence>
<evidence type="ECO:0000256" key="1">
    <source>
        <dbReference type="ARBA" id="ARBA00004177"/>
    </source>
</evidence>
<organism evidence="9">
    <name type="scientific">Eremomyces bilateralis CBS 781.70</name>
    <dbReference type="NCBI Taxonomy" id="1392243"/>
    <lineage>
        <taxon>Eukaryota</taxon>
        <taxon>Fungi</taxon>
        <taxon>Dikarya</taxon>
        <taxon>Ascomycota</taxon>
        <taxon>Pezizomycotina</taxon>
        <taxon>Dothideomycetes</taxon>
        <taxon>Dothideomycetes incertae sedis</taxon>
        <taxon>Eremomycetales</taxon>
        <taxon>Eremomycetaceae</taxon>
        <taxon>Eremomyces</taxon>
    </lineage>
</organism>
<evidence type="ECO:0000256" key="5">
    <source>
        <dbReference type="ARBA" id="ARBA00022927"/>
    </source>
</evidence>
<evidence type="ECO:0000256" key="7">
    <source>
        <dbReference type="SAM" id="MobiDB-lite"/>
    </source>
</evidence>
<dbReference type="OrthoDB" id="10260857at2759"/>
<evidence type="ECO:0000313" key="11">
    <source>
        <dbReference type="RefSeq" id="XP_033538698.1"/>
    </source>
</evidence>
<protein>
    <recommendedName>
        <fullName evidence="8">VPS37 C-terminal domain-containing protein</fullName>
    </recommendedName>
</protein>
<keyword evidence="5 6" id="KW-0653">Protein transport</keyword>
<feature type="domain" description="VPS37 C-terminal" evidence="8">
    <location>
        <begin position="94"/>
        <end position="183"/>
    </location>
</feature>
<keyword evidence="4" id="KW-0967">Endosome</keyword>
<dbReference type="EMBL" id="ML975149">
    <property type="protein sequence ID" value="KAF1817067.1"/>
    <property type="molecule type" value="Genomic_DNA"/>
</dbReference>
<proteinExistence type="inferred from homology"/>